<dbReference type="Proteomes" id="UP000469125">
    <property type="component" value="Unassembled WGS sequence"/>
</dbReference>
<dbReference type="RefSeq" id="WP_155666850.1">
    <property type="nucleotide sequence ID" value="NZ_WOCA01000001.1"/>
</dbReference>
<dbReference type="AlphaFoldDB" id="A0A6N8FCM4"/>
<proteinExistence type="predicted"/>
<dbReference type="EMBL" id="WOCA01000001">
    <property type="protein sequence ID" value="MUK87300.1"/>
    <property type="molecule type" value="Genomic_DNA"/>
</dbReference>
<protein>
    <submittedName>
        <fullName evidence="1">Uncharacterized protein</fullName>
    </submittedName>
</protein>
<keyword evidence="2" id="KW-1185">Reference proteome</keyword>
<evidence type="ECO:0000313" key="1">
    <source>
        <dbReference type="EMBL" id="MUK87300.1"/>
    </source>
</evidence>
<accession>A0A6N8FCM4</accession>
<comment type="caution">
    <text evidence="1">The sequence shown here is derived from an EMBL/GenBank/DDBJ whole genome shotgun (WGS) entry which is preliminary data.</text>
</comment>
<name>A0A6N8FCM4_9BACI</name>
<reference evidence="1 2" key="1">
    <citation type="submission" date="2019-11" db="EMBL/GenBank/DDBJ databases">
        <authorList>
            <person name="Li X."/>
        </authorList>
    </citation>
    <scope>NUCLEOTIDE SEQUENCE [LARGE SCALE GENOMIC DNA]</scope>
    <source>
        <strain evidence="1 2">L9</strain>
    </source>
</reference>
<gene>
    <name evidence="1" type="ORF">GMD78_02640</name>
</gene>
<sequence length="79" mass="9516">MELYNKNGVLKKDFETQLQLLTDQARLIDQKLSLKIDHEISNQFEQHQQRVKKTENLYKKLYHRRIALPVYSTSNRKLS</sequence>
<evidence type="ECO:0000313" key="2">
    <source>
        <dbReference type="Proteomes" id="UP000469125"/>
    </source>
</evidence>
<organism evidence="1 2">
    <name type="scientific">Ornithinibacillus caprae</name>
    <dbReference type="NCBI Taxonomy" id="2678566"/>
    <lineage>
        <taxon>Bacteria</taxon>
        <taxon>Bacillati</taxon>
        <taxon>Bacillota</taxon>
        <taxon>Bacilli</taxon>
        <taxon>Bacillales</taxon>
        <taxon>Bacillaceae</taxon>
        <taxon>Ornithinibacillus</taxon>
    </lineage>
</organism>